<protein>
    <submittedName>
        <fullName evidence="1">ABC transporter permease</fullName>
    </submittedName>
</protein>
<name>A0ACD4ZND2_9ACTN</name>
<gene>
    <name evidence="1" type="ORF">OG835_21390</name>
</gene>
<proteinExistence type="predicted"/>
<dbReference type="EMBL" id="CP109109">
    <property type="protein sequence ID" value="WSB99307.1"/>
    <property type="molecule type" value="Genomic_DNA"/>
</dbReference>
<keyword evidence="2" id="KW-1185">Reference proteome</keyword>
<dbReference type="Proteomes" id="UP001348369">
    <property type="component" value="Chromosome"/>
</dbReference>
<evidence type="ECO:0000313" key="1">
    <source>
        <dbReference type="EMBL" id="WSB99307.1"/>
    </source>
</evidence>
<sequence>MSTPILRGPAWVAVRQHRRVLWAGTALLVLTAVTLLYQRYSATSATSDFAGTGCSVQVTTAACGDTVRGFLDAQYAFHQWLSYTGQVLFALPVVVGAFVAGPVIGRELESGTYKLAWTQSVSPARWLLAKLAAPVVWTVVGGTALVILYRWSRFQGPEGVYSVYWYDRLGFSGLGPLPVAYGLLGIALGALTGLLVRRTLLAMSATALAVGGGMLAMITWVRPYLWPMETVTGNRLPDLAWVLQDGVILASGERMTREECFATGWSSSPCLNLHEGGRRFTDFHPASHFWPLQLMETGIVLVLAAAVVFAAFRVLRRSHA</sequence>
<evidence type="ECO:0000313" key="2">
    <source>
        <dbReference type="Proteomes" id="UP001348369"/>
    </source>
</evidence>
<organism evidence="1 2">
    <name type="scientific">Streptomyces scopuliridis</name>
    <dbReference type="NCBI Taxonomy" id="452529"/>
    <lineage>
        <taxon>Bacteria</taxon>
        <taxon>Bacillati</taxon>
        <taxon>Actinomycetota</taxon>
        <taxon>Actinomycetes</taxon>
        <taxon>Kitasatosporales</taxon>
        <taxon>Streptomycetaceae</taxon>
        <taxon>Streptomyces</taxon>
    </lineage>
</organism>
<reference evidence="1" key="1">
    <citation type="submission" date="2022-10" db="EMBL/GenBank/DDBJ databases">
        <title>The complete genomes of actinobacterial strains from the NBC collection.</title>
        <authorList>
            <person name="Joergensen T.S."/>
            <person name="Alvarez Arevalo M."/>
            <person name="Sterndorff E.B."/>
            <person name="Faurdal D."/>
            <person name="Vuksanovic O."/>
            <person name="Mourched A.-S."/>
            <person name="Charusanti P."/>
            <person name="Shaw S."/>
            <person name="Blin K."/>
            <person name="Weber T."/>
        </authorList>
    </citation>
    <scope>NUCLEOTIDE SEQUENCE</scope>
    <source>
        <strain evidence="1">NBC 01771</strain>
    </source>
</reference>
<accession>A0ACD4ZND2</accession>